<evidence type="ECO:0000313" key="2">
    <source>
        <dbReference type="Proteomes" id="UP000244722"/>
    </source>
</evidence>
<evidence type="ECO:0000313" key="1">
    <source>
        <dbReference type="EMBL" id="PUU79628.1"/>
    </source>
</evidence>
<dbReference type="PANTHER" id="PTHR32487:SF0">
    <property type="entry name" value="3-OXO-DELTA(4,5)-STEROID 5-BETA-REDUCTASE"/>
    <property type="match status" value="1"/>
</dbReference>
<dbReference type="EMBL" id="NESQ01000085">
    <property type="protein sequence ID" value="PUU79628.1"/>
    <property type="molecule type" value="Genomic_DNA"/>
</dbReference>
<dbReference type="OrthoDB" id="1731983at2759"/>
<accession>A0A2T6ZVW6</accession>
<dbReference type="PANTHER" id="PTHR32487">
    <property type="entry name" value="3-OXO-DELTA(4,5)-STEROID 5-BETA-REDUCTASE"/>
    <property type="match status" value="1"/>
</dbReference>
<dbReference type="AlphaFoldDB" id="A0A2T6ZVW6"/>
<keyword evidence="2" id="KW-1185">Reference proteome</keyword>
<organism evidence="1 2">
    <name type="scientific">Tuber borchii</name>
    <name type="common">White truffle</name>
    <dbReference type="NCBI Taxonomy" id="42251"/>
    <lineage>
        <taxon>Eukaryota</taxon>
        <taxon>Fungi</taxon>
        <taxon>Dikarya</taxon>
        <taxon>Ascomycota</taxon>
        <taxon>Pezizomycotina</taxon>
        <taxon>Pezizomycetes</taxon>
        <taxon>Pezizales</taxon>
        <taxon>Tuberaceae</taxon>
        <taxon>Tuber</taxon>
    </lineage>
</organism>
<reference evidence="1 2" key="1">
    <citation type="submission" date="2017-04" db="EMBL/GenBank/DDBJ databases">
        <title>Draft genome sequence of Tuber borchii Vittad., a whitish edible truffle.</title>
        <authorList>
            <consortium name="DOE Joint Genome Institute"/>
            <person name="Murat C."/>
            <person name="Kuo A."/>
            <person name="Barry K.W."/>
            <person name="Clum A."/>
            <person name="Dockter R.B."/>
            <person name="Fauchery L."/>
            <person name="Iotti M."/>
            <person name="Kohler A."/>
            <person name="Labutti K."/>
            <person name="Lindquist E.A."/>
            <person name="Lipzen A."/>
            <person name="Ohm R.A."/>
            <person name="Wang M."/>
            <person name="Grigoriev I.V."/>
            <person name="Zambonelli A."/>
            <person name="Martin F.M."/>
        </authorList>
    </citation>
    <scope>NUCLEOTIDE SEQUENCE [LARGE SCALE GENOMIC DNA]</scope>
    <source>
        <strain evidence="1 2">Tbo3840</strain>
    </source>
</reference>
<sequence>MNIASALATYATVCHELNEPLFFPGNETFCTGRDNHSHSKLIAGTSPPSVREFENLGSPHSPNLEPTTKHPTYFNARIPPDQFSRPAPLPSSTHLPLTPPIEAYADTAGLVDRIPRAARVDLVKWSQQQEVKDAWKKIVDRSGGKVRSDGLEKATWGFANFVLGRPYNIVVSMIKARELGWKGWGSTWGAYKETFDELVEELCLNPGLLVVPQKAVPKKVHEVPFRARAAPLYASSDCM</sequence>
<dbReference type="STRING" id="42251.A0A2T6ZVW6"/>
<dbReference type="Proteomes" id="UP000244722">
    <property type="component" value="Unassembled WGS sequence"/>
</dbReference>
<comment type="caution">
    <text evidence="1">The sequence shown here is derived from an EMBL/GenBank/DDBJ whole genome shotgun (WGS) entry which is preliminary data.</text>
</comment>
<protein>
    <submittedName>
        <fullName evidence="1">Uncharacterized protein</fullName>
    </submittedName>
</protein>
<dbReference type="Gene3D" id="3.40.50.720">
    <property type="entry name" value="NAD(P)-binding Rossmann-like Domain"/>
    <property type="match status" value="1"/>
</dbReference>
<gene>
    <name evidence="1" type="ORF">B9Z19DRAFT_1064056</name>
</gene>
<name>A0A2T6ZVW6_TUBBO</name>
<proteinExistence type="predicted"/>